<dbReference type="PaxDb" id="3880-AES97757"/>
<reference evidence="3 5" key="2">
    <citation type="journal article" date="2014" name="BMC Genomics">
        <title>An improved genome release (version Mt4.0) for the model legume Medicago truncatula.</title>
        <authorList>
            <person name="Tang H."/>
            <person name="Krishnakumar V."/>
            <person name="Bidwell S."/>
            <person name="Rosen B."/>
            <person name="Chan A."/>
            <person name="Zhou S."/>
            <person name="Gentzbittel L."/>
            <person name="Childs K.L."/>
            <person name="Yandell M."/>
            <person name="Gundlach H."/>
            <person name="Mayer K.F."/>
            <person name="Schwartz D.C."/>
            <person name="Town C.D."/>
        </authorList>
    </citation>
    <scope>GENOME REANNOTATION</scope>
    <source>
        <strain evidence="4 5">cv. Jemalong A17</strain>
    </source>
</reference>
<gene>
    <name evidence="3" type="ordered locus">MTR_5g059440</name>
</gene>
<dbReference type="EMBL" id="CM001221">
    <property type="protein sequence ID" value="AES97757.1"/>
    <property type="molecule type" value="Genomic_DNA"/>
</dbReference>
<dbReference type="GO" id="GO:0046872">
    <property type="term" value="F:metal ion binding"/>
    <property type="evidence" value="ECO:0007669"/>
    <property type="project" value="InterPro"/>
</dbReference>
<reference evidence="3 5" key="1">
    <citation type="journal article" date="2011" name="Nature">
        <title>The Medicago genome provides insight into the evolution of rhizobial symbioses.</title>
        <authorList>
            <person name="Young N.D."/>
            <person name="Debelle F."/>
            <person name="Oldroyd G.E."/>
            <person name="Geurts R."/>
            <person name="Cannon S.B."/>
            <person name="Udvardi M.K."/>
            <person name="Benedito V.A."/>
            <person name="Mayer K.F."/>
            <person name="Gouzy J."/>
            <person name="Schoof H."/>
            <person name="Van de Peer Y."/>
            <person name="Proost S."/>
            <person name="Cook D.R."/>
            <person name="Meyers B.C."/>
            <person name="Spannagl M."/>
            <person name="Cheung F."/>
            <person name="De Mita S."/>
            <person name="Krishnakumar V."/>
            <person name="Gundlach H."/>
            <person name="Zhou S."/>
            <person name="Mudge J."/>
            <person name="Bharti A.K."/>
            <person name="Murray J.D."/>
            <person name="Naoumkina M.A."/>
            <person name="Rosen B."/>
            <person name="Silverstein K.A."/>
            <person name="Tang H."/>
            <person name="Rombauts S."/>
            <person name="Zhao P.X."/>
            <person name="Zhou P."/>
            <person name="Barbe V."/>
            <person name="Bardou P."/>
            <person name="Bechner M."/>
            <person name="Bellec A."/>
            <person name="Berger A."/>
            <person name="Berges H."/>
            <person name="Bidwell S."/>
            <person name="Bisseling T."/>
            <person name="Choisne N."/>
            <person name="Couloux A."/>
            <person name="Denny R."/>
            <person name="Deshpande S."/>
            <person name="Dai X."/>
            <person name="Doyle J.J."/>
            <person name="Dudez A.M."/>
            <person name="Farmer A.D."/>
            <person name="Fouteau S."/>
            <person name="Franken C."/>
            <person name="Gibelin C."/>
            <person name="Gish J."/>
            <person name="Goldstein S."/>
            <person name="Gonzalez A.J."/>
            <person name="Green P.J."/>
            <person name="Hallab A."/>
            <person name="Hartog M."/>
            <person name="Hua A."/>
            <person name="Humphray S.J."/>
            <person name="Jeong D.H."/>
            <person name="Jing Y."/>
            <person name="Jocker A."/>
            <person name="Kenton S.M."/>
            <person name="Kim D.J."/>
            <person name="Klee K."/>
            <person name="Lai H."/>
            <person name="Lang C."/>
            <person name="Lin S."/>
            <person name="Macmil S.L."/>
            <person name="Magdelenat G."/>
            <person name="Matthews L."/>
            <person name="McCorrison J."/>
            <person name="Monaghan E.L."/>
            <person name="Mun J.H."/>
            <person name="Najar F.Z."/>
            <person name="Nicholson C."/>
            <person name="Noirot C."/>
            <person name="O'Bleness M."/>
            <person name="Paule C.R."/>
            <person name="Poulain J."/>
            <person name="Prion F."/>
            <person name="Qin B."/>
            <person name="Qu C."/>
            <person name="Retzel E.F."/>
            <person name="Riddle C."/>
            <person name="Sallet E."/>
            <person name="Samain S."/>
            <person name="Samson N."/>
            <person name="Sanders I."/>
            <person name="Saurat O."/>
            <person name="Scarpelli C."/>
            <person name="Schiex T."/>
            <person name="Segurens B."/>
            <person name="Severin A.J."/>
            <person name="Sherrier D.J."/>
            <person name="Shi R."/>
            <person name="Sims S."/>
            <person name="Singer S.R."/>
            <person name="Sinharoy S."/>
            <person name="Sterck L."/>
            <person name="Viollet A."/>
            <person name="Wang B.B."/>
            <person name="Wang K."/>
            <person name="Wang M."/>
            <person name="Wang X."/>
            <person name="Warfsmann J."/>
            <person name="Weissenbach J."/>
            <person name="White D.D."/>
            <person name="White J.D."/>
            <person name="Wiley G.B."/>
            <person name="Wincker P."/>
            <person name="Xing Y."/>
            <person name="Yang L."/>
            <person name="Yao Z."/>
            <person name="Ying F."/>
            <person name="Zhai J."/>
            <person name="Zhou L."/>
            <person name="Zuber A."/>
            <person name="Denarie J."/>
            <person name="Dixon R.A."/>
            <person name="May G.D."/>
            <person name="Schwartz D.C."/>
            <person name="Rogers J."/>
            <person name="Quetier F."/>
            <person name="Town C.D."/>
            <person name="Roe B.A."/>
        </authorList>
    </citation>
    <scope>NUCLEOTIDE SEQUENCE [LARGE SCALE GENOMIC DNA]</scope>
    <source>
        <strain evidence="3">A17</strain>
        <strain evidence="4 5">cv. Jemalong A17</strain>
    </source>
</reference>
<evidence type="ECO:0000313" key="5">
    <source>
        <dbReference type="Proteomes" id="UP000002051"/>
    </source>
</evidence>
<accession>G7K8Y8</accession>
<evidence type="ECO:0000259" key="2">
    <source>
        <dbReference type="Pfam" id="PF07127"/>
    </source>
</evidence>
<keyword evidence="1" id="KW-0732">Signal</keyword>
<keyword evidence="5" id="KW-1185">Reference proteome</keyword>
<dbReference type="EnsemblPlants" id="AES97757">
    <property type="protein sequence ID" value="AES97757"/>
    <property type="gene ID" value="MTR_5g059440"/>
</dbReference>
<reference evidence="4" key="3">
    <citation type="submission" date="2015-04" db="UniProtKB">
        <authorList>
            <consortium name="EnsemblPlants"/>
        </authorList>
    </citation>
    <scope>IDENTIFICATION</scope>
    <source>
        <strain evidence="4">cv. Jemalong A17</strain>
    </source>
</reference>
<organism evidence="3 5">
    <name type="scientific">Medicago truncatula</name>
    <name type="common">Barrel medic</name>
    <name type="synonym">Medicago tribuloides</name>
    <dbReference type="NCBI Taxonomy" id="3880"/>
    <lineage>
        <taxon>Eukaryota</taxon>
        <taxon>Viridiplantae</taxon>
        <taxon>Streptophyta</taxon>
        <taxon>Embryophyta</taxon>
        <taxon>Tracheophyta</taxon>
        <taxon>Spermatophyta</taxon>
        <taxon>Magnoliopsida</taxon>
        <taxon>eudicotyledons</taxon>
        <taxon>Gunneridae</taxon>
        <taxon>Pentapetalae</taxon>
        <taxon>rosids</taxon>
        <taxon>fabids</taxon>
        <taxon>Fabales</taxon>
        <taxon>Fabaceae</taxon>
        <taxon>Papilionoideae</taxon>
        <taxon>50 kb inversion clade</taxon>
        <taxon>NPAAA clade</taxon>
        <taxon>Hologalegina</taxon>
        <taxon>IRL clade</taxon>
        <taxon>Trifolieae</taxon>
        <taxon>Medicago</taxon>
    </lineage>
</organism>
<evidence type="ECO:0000313" key="3">
    <source>
        <dbReference type="EMBL" id="AES97757.1"/>
    </source>
</evidence>
<dbReference type="AlphaFoldDB" id="G7K8Y8"/>
<dbReference type="InterPro" id="IPR009810">
    <property type="entry name" value="Nodulin_late_dom"/>
</dbReference>
<dbReference type="Proteomes" id="UP000002051">
    <property type="component" value="Chromosome 5"/>
</dbReference>
<name>G7K8Y8_MEDTR</name>
<proteinExistence type="predicted"/>
<feature type="chain" id="PRO_5014573449" evidence="1">
    <location>
        <begin position="24"/>
        <end position="62"/>
    </location>
</feature>
<feature type="domain" description="Late nodulin" evidence="2">
    <location>
        <begin position="1"/>
        <end position="55"/>
    </location>
</feature>
<evidence type="ECO:0000256" key="1">
    <source>
        <dbReference type="SAM" id="SignalP"/>
    </source>
</evidence>
<dbReference type="HOGENOM" id="CLU_181053_6_1_1"/>
<dbReference type="Pfam" id="PF07127">
    <property type="entry name" value="Nodulin_late"/>
    <property type="match status" value="1"/>
</dbReference>
<evidence type="ECO:0000313" key="4">
    <source>
        <dbReference type="EnsemblPlants" id="AES97757"/>
    </source>
</evidence>
<feature type="signal peptide" evidence="1">
    <location>
        <begin position="1"/>
        <end position="23"/>
    </location>
</feature>
<protein>
    <submittedName>
        <fullName evidence="3">Nodule Cysteine-Rich (NCR) secreted peptide</fullName>
    </submittedName>
</protein>
<sequence>MTKIIKFVYALVLFLSLFIVSQAAQNDWMKCKTDDECPKVSNPPLYFKCIDRGCRIVIKMRF</sequence>